<accession>A0A4Y3QTH7</accession>
<dbReference type="InterPro" id="IPR036188">
    <property type="entry name" value="FAD/NAD-bd_sf"/>
</dbReference>
<proteinExistence type="predicted"/>
<dbReference type="EMBL" id="BJMM01000002">
    <property type="protein sequence ID" value="GEB47943.1"/>
    <property type="molecule type" value="Genomic_DNA"/>
</dbReference>
<dbReference type="GO" id="GO:0004497">
    <property type="term" value="F:monooxygenase activity"/>
    <property type="evidence" value="ECO:0007669"/>
    <property type="project" value="UniProtKB-KW"/>
</dbReference>
<reference evidence="1 2" key="1">
    <citation type="submission" date="2019-06" db="EMBL/GenBank/DDBJ databases">
        <title>Whole genome shotgun sequence of Streptomyces cacaoi subsp. cacaoi NBRC 12748.</title>
        <authorList>
            <person name="Hosoyama A."/>
            <person name="Uohara A."/>
            <person name="Ohji S."/>
            <person name="Ichikawa N."/>
        </authorList>
    </citation>
    <scope>NUCLEOTIDE SEQUENCE [LARGE SCALE GENOMIC DNA]</scope>
    <source>
        <strain evidence="1 2">NBRC 12748</strain>
    </source>
</reference>
<evidence type="ECO:0000313" key="1">
    <source>
        <dbReference type="EMBL" id="GEB47943.1"/>
    </source>
</evidence>
<dbReference type="InterPro" id="IPR051209">
    <property type="entry name" value="FAD-bind_Monooxygenase_sf"/>
</dbReference>
<keyword evidence="2" id="KW-1185">Reference proteome</keyword>
<dbReference type="Proteomes" id="UP000319210">
    <property type="component" value="Unassembled WGS sequence"/>
</dbReference>
<organism evidence="1 2">
    <name type="scientific">Streptomyces cacaoi</name>
    <dbReference type="NCBI Taxonomy" id="1898"/>
    <lineage>
        <taxon>Bacteria</taxon>
        <taxon>Bacillati</taxon>
        <taxon>Actinomycetota</taxon>
        <taxon>Actinomycetes</taxon>
        <taxon>Kitasatosporales</taxon>
        <taxon>Streptomycetaceae</taxon>
        <taxon>Streptomyces</taxon>
    </lineage>
</organism>
<dbReference type="Pfam" id="PF13738">
    <property type="entry name" value="Pyr_redox_3"/>
    <property type="match status" value="1"/>
</dbReference>
<comment type="caution">
    <text evidence="1">The sequence shown here is derived from an EMBL/GenBank/DDBJ whole genome shotgun (WGS) entry which is preliminary data.</text>
</comment>
<dbReference type="PANTHER" id="PTHR42877:SF4">
    <property type="entry name" value="FAD_NAD(P)-BINDING DOMAIN-CONTAINING PROTEIN-RELATED"/>
    <property type="match status" value="1"/>
</dbReference>
<protein>
    <submittedName>
        <fullName evidence="1">Putative monooxygenase</fullName>
    </submittedName>
</protein>
<evidence type="ECO:0000313" key="2">
    <source>
        <dbReference type="Proteomes" id="UP000319210"/>
    </source>
</evidence>
<name>A0A4Y3QTH7_STRCI</name>
<dbReference type="SUPFAM" id="SSF51905">
    <property type="entry name" value="FAD/NAD(P)-binding domain"/>
    <property type="match status" value="1"/>
</dbReference>
<keyword evidence="1" id="KW-0560">Oxidoreductase</keyword>
<dbReference type="PRINTS" id="PR00411">
    <property type="entry name" value="PNDRDTASEI"/>
</dbReference>
<dbReference type="AlphaFoldDB" id="A0A4Y3QTH7"/>
<dbReference type="RefSeq" id="WP_086815532.1">
    <property type="nucleotide sequence ID" value="NZ_BJMM01000002.1"/>
</dbReference>
<dbReference type="OrthoDB" id="4328825at2"/>
<dbReference type="Gene3D" id="3.50.50.60">
    <property type="entry name" value="FAD/NAD(P)-binding domain"/>
    <property type="match status" value="2"/>
</dbReference>
<gene>
    <name evidence="1" type="ORF">SCA03_04940</name>
</gene>
<keyword evidence="1" id="KW-0503">Monooxygenase</keyword>
<dbReference type="PANTHER" id="PTHR42877">
    <property type="entry name" value="L-ORNITHINE N(5)-MONOOXYGENASE-RELATED"/>
    <property type="match status" value="1"/>
</dbReference>
<dbReference type="PRINTS" id="PR00368">
    <property type="entry name" value="FADPNR"/>
</dbReference>
<sequence length="491" mass="54765">MDTVPGVGRDAPRNPAVLVVGAGMSGIGLCVRLKQAGITDITVVEKADRIGGTWRDNTYPGLTCDVPAAIYQYSFALNPDWSSCMAPGAEIRDYLERVVDRYGLRPHILLGRRLTSARFADGKWQAVTADGTTFTVDFLVSATGFLHRPRTPALEGGDAFRGAAFHSARWDHSVDLAGKRVAIVGTGSTGVQLVTALAGTAHRLTVFQRTPQWVLPLPNWRTGRVARGLRRRFPRLHKAERRLLFALYYWFFSPAFVEPGWRRRLIGRLCRAHLRTVTDPELRRRLAPAYPPLCKRIVMSHRYYRAAQHPSVSFVTDRITRLVPHGVETENGTLHEADVLIYATGFDAHSYLRPAELTGPSGRSLSEAWAQGATSYYGIAHPDFPNFFMLIGPHSPVGNDSITAVGEVQARYVVQWIDIWRRSCISTIAPTREATDRFRARVRQALPATVWTAGCHSWYLNQHGDPEVWPWTAKQYADALATPDPGDFTVR</sequence>